<dbReference type="PROSITE" id="PS00330">
    <property type="entry name" value="HEMOLYSIN_CALCIUM"/>
    <property type="match status" value="1"/>
</dbReference>
<sequence length="464" mass="49793">MPTYTLDGDYGYNEYWIRSVSGNTYKAGTADFHVAARENVPAINIFDSKYVTIDGGEIWGEVSQTGDWTSIYSHMSTGFRISNSPNTTIRNVHIDGTWDGIRFIPDDSLSVANGNSNGWLVEDVHLSNIRDDAIENDFAATGTLRDSFLDGVFSAFGTVNDQSAHGTLTVDDSIIVMKNYNKDGEMTHGSPFKFNTANPGNNPDLHIVNTVIAIEDPTHNGFARLKEAWSHLSESSGNYYLNLSDTPFPSNYPLPPKGFTVLQGQAARDFLKTQEATWLAEHAQPQSGSTTPLPTTPTTTPTTPTTPTTTDGNPIEGTSGSDVLKGTTGNDVIYGHGGADFIYGKGGSDTLIGGPGADKFVFDTALGSVDQVVDFNPAEDVFYLDNAIFTKLRAGSLSSPTKIYGTNLEAHAGAHADDANDFLIYDRSTGHLSYDADGSGPGGEVDFAHLQPGLDLAPANFFVI</sequence>
<dbReference type="InterPro" id="IPR011049">
    <property type="entry name" value="Serralysin-like_metalloprot_C"/>
</dbReference>
<keyword evidence="3" id="KW-1185">Reference proteome</keyword>
<proteinExistence type="predicted"/>
<dbReference type="PRINTS" id="PR00313">
    <property type="entry name" value="CABNDNGRPT"/>
</dbReference>
<reference evidence="2 3" key="1">
    <citation type="submission" date="2022-10" db="EMBL/GenBank/DDBJ databases">
        <title>Sphingomonas sp.</title>
        <authorList>
            <person name="Jin C."/>
        </authorList>
    </citation>
    <scope>NUCLEOTIDE SEQUENCE [LARGE SCALE GENOMIC DNA]</scope>
    <source>
        <strain evidence="2 3">BN140010</strain>
    </source>
</reference>
<evidence type="ECO:0000256" key="1">
    <source>
        <dbReference type="SAM" id="MobiDB-lite"/>
    </source>
</evidence>
<evidence type="ECO:0000313" key="3">
    <source>
        <dbReference type="Proteomes" id="UP001526246"/>
    </source>
</evidence>
<protein>
    <submittedName>
        <fullName evidence="2">Calcium-binding protein</fullName>
    </submittedName>
</protein>
<dbReference type="Gene3D" id="2.150.10.10">
    <property type="entry name" value="Serralysin-like metalloprotease, C-terminal"/>
    <property type="match status" value="1"/>
</dbReference>
<dbReference type="Pfam" id="PF00353">
    <property type="entry name" value="HemolysinCabind"/>
    <property type="match status" value="1"/>
</dbReference>
<dbReference type="EMBL" id="JAPDOB010000001">
    <property type="protein sequence ID" value="MCW3796983.1"/>
    <property type="molecule type" value="Genomic_DNA"/>
</dbReference>
<comment type="caution">
    <text evidence="2">The sequence shown here is derived from an EMBL/GenBank/DDBJ whole genome shotgun (WGS) entry which is preliminary data.</text>
</comment>
<dbReference type="InterPro" id="IPR018511">
    <property type="entry name" value="Hemolysin-typ_Ca-bd_CS"/>
</dbReference>
<gene>
    <name evidence="2" type="ORF">OMW55_04080</name>
</gene>
<dbReference type="InterPro" id="IPR001343">
    <property type="entry name" value="Hemolysn_Ca-bd"/>
</dbReference>
<dbReference type="Proteomes" id="UP001526246">
    <property type="component" value="Unassembled WGS sequence"/>
</dbReference>
<dbReference type="SUPFAM" id="SSF51120">
    <property type="entry name" value="beta-Roll"/>
    <property type="match status" value="1"/>
</dbReference>
<dbReference type="SUPFAM" id="SSF51126">
    <property type="entry name" value="Pectin lyase-like"/>
    <property type="match status" value="1"/>
</dbReference>
<evidence type="ECO:0000313" key="2">
    <source>
        <dbReference type="EMBL" id="MCW3796983.1"/>
    </source>
</evidence>
<feature type="region of interest" description="Disordered" evidence="1">
    <location>
        <begin position="282"/>
        <end position="326"/>
    </location>
</feature>
<dbReference type="InterPro" id="IPR011050">
    <property type="entry name" value="Pectin_lyase_fold/virulence"/>
</dbReference>
<feature type="compositionally biased region" description="Low complexity" evidence="1">
    <location>
        <begin position="290"/>
        <end position="310"/>
    </location>
</feature>
<organism evidence="2 3">
    <name type="scientific">Sphingomonas arvum</name>
    <dbReference type="NCBI Taxonomy" id="2992113"/>
    <lineage>
        <taxon>Bacteria</taxon>
        <taxon>Pseudomonadati</taxon>
        <taxon>Pseudomonadota</taxon>
        <taxon>Alphaproteobacteria</taxon>
        <taxon>Sphingomonadales</taxon>
        <taxon>Sphingomonadaceae</taxon>
        <taxon>Sphingomonas</taxon>
    </lineage>
</organism>
<accession>A0ABT3JD36</accession>
<dbReference type="RefSeq" id="WP_264881023.1">
    <property type="nucleotide sequence ID" value="NZ_JAPDOB010000001.1"/>
</dbReference>
<name>A0ABT3JD36_9SPHN</name>